<evidence type="ECO:0000256" key="7">
    <source>
        <dbReference type="ARBA" id="ARBA00022605"/>
    </source>
</evidence>
<dbReference type="NCBIfam" id="NF009116">
    <property type="entry name" value="PRK12466.1"/>
    <property type="match status" value="1"/>
</dbReference>
<keyword evidence="5 13" id="KW-0432">Leucine biosynthesis</keyword>
<evidence type="ECO:0000256" key="5">
    <source>
        <dbReference type="ARBA" id="ARBA00022430"/>
    </source>
</evidence>
<evidence type="ECO:0000256" key="8">
    <source>
        <dbReference type="ARBA" id="ARBA00022723"/>
    </source>
</evidence>
<feature type="domain" description="Aconitase/3-isopropylmalate dehydratase large subunit alpha/beta/alpha" evidence="14">
    <location>
        <begin position="9"/>
        <end position="463"/>
    </location>
</feature>
<feature type="binding site" evidence="13">
    <location>
        <position position="353"/>
    </location>
    <ligand>
        <name>[4Fe-4S] cluster</name>
        <dbReference type="ChEBI" id="CHEBI:49883"/>
    </ligand>
</feature>
<keyword evidence="7 13" id="KW-0028">Amino-acid biosynthesis</keyword>
<dbReference type="InterPro" id="IPR018136">
    <property type="entry name" value="Aconitase_4Fe-4S_BS"/>
</dbReference>
<keyword evidence="11 13" id="KW-0456">Lyase</keyword>
<dbReference type="PANTHER" id="PTHR43822">
    <property type="entry name" value="HOMOACONITASE, MITOCHONDRIAL-RELATED"/>
    <property type="match status" value="1"/>
</dbReference>
<comment type="function">
    <text evidence="2 13">Catalyzes the isomerization between 2-isopropylmalate and 3-isopropylmalate, via the formation of 2-isopropylmaleate.</text>
</comment>
<evidence type="ECO:0000256" key="13">
    <source>
        <dbReference type="HAMAP-Rule" id="MF_01026"/>
    </source>
</evidence>
<feature type="binding site" evidence="13">
    <location>
        <position position="413"/>
    </location>
    <ligand>
        <name>[4Fe-4S] cluster</name>
        <dbReference type="ChEBI" id="CHEBI:49883"/>
    </ligand>
</feature>
<dbReference type="InterPro" id="IPR001030">
    <property type="entry name" value="Acoase/IPM_deHydtase_lsu_aba"/>
</dbReference>
<dbReference type="PRINTS" id="PR00415">
    <property type="entry name" value="ACONITASE"/>
</dbReference>
<dbReference type="PROSITE" id="PS01244">
    <property type="entry name" value="ACONITASE_2"/>
    <property type="match status" value="1"/>
</dbReference>
<dbReference type="InterPro" id="IPR036008">
    <property type="entry name" value="Aconitase_4Fe-4S_dom"/>
</dbReference>
<dbReference type="InterPro" id="IPR015931">
    <property type="entry name" value="Acnase/IPM_dHydase_lsu_aba_1/3"/>
</dbReference>
<dbReference type="HAMAP" id="MF_01026">
    <property type="entry name" value="LeuC_type1"/>
    <property type="match status" value="1"/>
</dbReference>
<comment type="catalytic activity">
    <reaction evidence="1 13">
        <text>(2R,3S)-3-isopropylmalate = (2S)-2-isopropylmalate</text>
        <dbReference type="Rhea" id="RHEA:32287"/>
        <dbReference type="ChEBI" id="CHEBI:1178"/>
        <dbReference type="ChEBI" id="CHEBI:35121"/>
        <dbReference type="EC" id="4.2.1.33"/>
    </reaction>
</comment>
<evidence type="ECO:0000256" key="3">
    <source>
        <dbReference type="ARBA" id="ARBA00004729"/>
    </source>
</evidence>
<evidence type="ECO:0000313" key="15">
    <source>
        <dbReference type="EMBL" id="MBL0426552.1"/>
    </source>
</evidence>
<evidence type="ECO:0000256" key="11">
    <source>
        <dbReference type="ARBA" id="ARBA00023239"/>
    </source>
</evidence>
<dbReference type="EMBL" id="JAEQND010000008">
    <property type="protein sequence ID" value="MBL0426552.1"/>
    <property type="molecule type" value="Genomic_DNA"/>
</dbReference>
<comment type="pathway">
    <text evidence="3 13">Amino-acid biosynthesis; L-leucine biosynthesis; L-leucine from 3-methyl-2-oxobutanoate: step 2/4.</text>
</comment>
<dbReference type="CDD" id="cd01583">
    <property type="entry name" value="IPMI"/>
    <property type="match status" value="1"/>
</dbReference>
<protein>
    <recommendedName>
        <fullName evidence="13">3-isopropylmalate dehydratase large subunit</fullName>
        <ecNumber evidence="13">4.2.1.33</ecNumber>
    </recommendedName>
    <alternativeName>
        <fullName evidence="13">Alpha-IPM isomerase</fullName>
        <shortName evidence="13">IPMI</shortName>
    </alternativeName>
    <alternativeName>
        <fullName evidence="13">Isopropylmalate isomerase</fullName>
    </alternativeName>
</protein>
<dbReference type="Proteomes" id="UP000622707">
    <property type="component" value="Unassembled WGS sequence"/>
</dbReference>
<dbReference type="GO" id="GO:0003861">
    <property type="term" value="F:3-isopropylmalate dehydratase activity"/>
    <property type="evidence" value="ECO:0007669"/>
    <property type="project" value="UniProtKB-EC"/>
</dbReference>
<dbReference type="InterPro" id="IPR033941">
    <property type="entry name" value="IPMI_cat"/>
</dbReference>
<dbReference type="PROSITE" id="PS00450">
    <property type="entry name" value="ACONITASE_1"/>
    <property type="match status" value="1"/>
</dbReference>
<dbReference type="InterPro" id="IPR004430">
    <property type="entry name" value="3-IsopropMal_deHydase_lsu"/>
</dbReference>
<gene>
    <name evidence="13 15" type="primary">leuC</name>
    <name evidence="15" type="ORF">JI746_15665</name>
</gene>
<dbReference type="Gene3D" id="3.30.499.10">
    <property type="entry name" value="Aconitase, domain 3"/>
    <property type="match status" value="2"/>
</dbReference>
<dbReference type="EC" id="4.2.1.33" evidence="13"/>
<organism evidence="15 16">
    <name type="scientific">Ramlibacter alkalitolerans</name>
    <dbReference type="NCBI Taxonomy" id="2039631"/>
    <lineage>
        <taxon>Bacteria</taxon>
        <taxon>Pseudomonadati</taxon>
        <taxon>Pseudomonadota</taxon>
        <taxon>Betaproteobacteria</taxon>
        <taxon>Burkholderiales</taxon>
        <taxon>Comamonadaceae</taxon>
        <taxon>Ramlibacter</taxon>
    </lineage>
</organism>
<dbReference type="SUPFAM" id="SSF53732">
    <property type="entry name" value="Aconitase iron-sulfur domain"/>
    <property type="match status" value="1"/>
</dbReference>
<feature type="binding site" evidence="13">
    <location>
        <position position="416"/>
    </location>
    <ligand>
        <name>[4Fe-4S] cluster</name>
        <dbReference type="ChEBI" id="CHEBI:49883"/>
    </ligand>
</feature>
<evidence type="ECO:0000256" key="4">
    <source>
        <dbReference type="ARBA" id="ARBA00011271"/>
    </source>
</evidence>
<keyword evidence="10 13" id="KW-0411">Iron-sulfur</keyword>
<accession>A0ABS1JQN0</accession>
<dbReference type="PANTHER" id="PTHR43822:SF9">
    <property type="entry name" value="3-ISOPROPYLMALATE DEHYDRATASE"/>
    <property type="match status" value="1"/>
</dbReference>
<dbReference type="InterPro" id="IPR050067">
    <property type="entry name" value="IPM_dehydratase_rel_enz"/>
</dbReference>
<evidence type="ECO:0000313" key="16">
    <source>
        <dbReference type="Proteomes" id="UP000622707"/>
    </source>
</evidence>
<evidence type="ECO:0000256" key="6">
    <source>
        <dbReference type="ARBA" id="ARBA00022485"/>
    </source>
</evidence>
<comment type="cofactor">
    <cofactor evidence="13">
        <name>[4Fe-4S] cluster</name>
        <dbReference type="ChEBI" id="CHEBI:49883"/>
    </cofactor>
    <text evidence="13">Binds 1 [4Fe-4S] cluster per subunit.</text>
</comment>
<evidence type="ECO:0000256" key="1">
    <source>
        <dbReference type="ARBA" id="ARBA00000491"/>
    </source>
</evidence>
<comment type="caution">
    <text evidence="15">The sequence shown here is derived from an EMBL/GenBank/DDBJ whole genome shotgun (WGS) entry which is preliminary data.</text>
</comment>
<reference evidence="15 16" key="1">
    <citation type="journal article" date="2017" name="Int. J. Syst. Evol. Microbiol.">
        <title>Ramlibacter alkalitolerans sp. nov., alkali-tolerant bacterium isolated from soil of ginseng.</title>
        <authorList>
            <person name="Lee D.H."/>
            <person name="Cha C.J."/>
        </authorList>
    </citation>
    <scope>NUCLEOTIDE SEQUENCE [LARGE SCALE GENOMIC DNA]</scope>
    <source>
        <strain evidence="15 16">KACC 19305</strain>
    </source>
</reference>
<sequence length="494" mass="52391">MMARTLYRRIVDAHTVRALGDGGQILLYVDRQVLNEYTSPQAFAALHAANRTVWRPASTIAVVDHVNPTTPERNAKTMVIADAERSLQVKMLAGNCARHGIALYDMLDARQGIEHIVASEQGLVLPGMVMAAGDSHTTTHGAMGALGFGIGSSEIEHLLATQTLVYTVQKAMNVDVRGRLGFGVTAKDLVLELIRRIGADGATGHVIEYTGEAIRALGVGGRLTLCNMSVEAAARGAIVAPDDTLFQYLHGRARVPQGALWEQALAAWRELRSDEGAVFDRSVSLDASAIEPMVTWGTSPDQGATIASAVPDPAQESDAVKKRSALRALEYMGLQPGQPLAGLPISHAFIGSCTNSRIDDLRDAARVLRGRRVAPGVRALAVPGSTQVRAQAEAEGIAQVFREAGFEWRQAGCSMCVAMNDDHLDAGDRCASSTNRNFEGRQGPGARTHLMSPAMVAAAAVTGALTDVRKLLPSDTVIAAPPAVIPAKAGIQEH</sequence>
<proteinExistence type="inferred from homology"/>
<keyword evidence="9 13" id="KW-0408">Iron</keyword>
<keyword evidence="8 13" id="KW-0479">Metal-binding</keyword>
<keyword evidence="12 13" id="KW-0100">Branched-chain amino acid biosynthesis</keyword>
<evidence type="ECO:0000256" key="10">
    <source>
        <dbReference type="ARBA" id="ARBA00023014"/>
    </source>
</evidence>
<keyword evidence="16" id="KW-1185">Reference proteome</keyword>
<dbReference type="Pfam" id="PF00330">
    <property type="entry name" value="Aconitase"/>
    <property type="match status" value="1"/>
</dbReference>
<evidence type="ECO:0000259" key="14">
    <source>
        <dbReference type="Pfam" id="PF00330"/>
    </source>
</evidence>
<dbReference type="NCBIfam" id="NF004016">
    <property type="entry name" value="PRK05478.1"/>
    <property type="match status" value="1"/>
</dbReference>
<evidence type="ECO:0000256" key="12">
    <source>
        <dbReference type="ARBA" id="ARBA00023304"/>
    </source>
</evidence>
<dbReference type="NCBIfam" id="TIGR00170">
    <property type="entry name" value="leuC"/>
    <property type="match status" value="1"/>
</dbReference>
<keyword evidence="6 13" id="KW-0004">4Fe-4S</keyword>
<name>A0ABS1JQN0_9BURK</name>
<evidence type="ECO:0000256" key="9">
    <source>
        <dbReference type="ARBA" id="ARBA00023004"/>
    </source>
</evidence>
<comment type="similarity">
    <text evidence="13">Belongs to the aconitase/IPM isomerase family. LeuC type 1 subfamily.</text>
</comment>
<comment type="subunit">
    <text evidence="4 13">Heterodimer of LeuC and LeuD.</text>
</comment>
<evidence type="ECO:0000256" key="2">
    <source>
        <dbReference type="ARBA" id="ARBA00002695"/>
    </source>
</evidence>